<feature type="domain" description="Bacterial Ig-like" evidence="4">
    <location>
        <begin position="1108"/>
        <end position="1194"/>
    </location>
</feature>
<keyword evidence="6" id="KW-1185">Reference proteome</keyword>
<name>A0A5B9VX36_9BACT</name>
<dbReference type="Pfam" id="PF16640">
    <property type="entry name" value="Big_3_5"/>
    <property type="match status" value="2"/>
</dbReference>
<dbReference type="PANTHER" id="PTHR45632:SF3">
    <property type="entry name" value="KELCH-LIKE PROTEIN 32"/>
    <property type="match status" value="1"/>
</dbReference>
<dbReference type="Proteomes" id="UP000324233">
    <property type="component" value="Chromosome"/>
</dbReference>
<evidence type="ECO:0000313" key="5">
    <source>
        <dbReference type="EMBL" id="QEH32431.1"/>
    </source>
</evidence>
<evidence type="ECO:0000256" key="2">
    <source>
        <dbReference type="ARBA" id="ARBA00022737"/>
    </source>
</evidence>
<reference evidence="5 6" key="1">
    <citation type="submission" date="2019-08" db="EMBL/GenBank/DDBJ databases">
        <title>Deep-cultivation of Planctomycetes and their phenomic and genomic characterization uncovers novel biology.</title>
        <authorList>
            <person name="Wiegand S."/>
            <person name="Jogler M."/>
            <person name="Boedeker C."/>
            <person name="Pinto D."/>
            <person name="Vollmers J."/>
            <person name="Rivas-Marin E."/>
            <person name="Kohn T."/>
            <person name="Peeters S.H."/>
            <person name="Heuer A."/>
            <person name="Rast P."/>
            <person name="Oberbeckmann S."/>
            <person name="Bunk B."/>
            <person name="Jeske O."/>
            <person name="Meyerdierks A."/>
            <person name="Storesund J.E."/>
            <person name="Kallscheuer N."/>
            <person name="Luecker S."/>
            <person name="Lage O.M."/>
            <person name="Pohl T."/>
            <person name="Merkel B.J."/>
            <person name="Hornburger P."/>
            <person name="Mueller R.-W."/>
            <person name="Bruemmer F."/>
            <person name="Labrenz M."/>
            <person name="Spormann A.M."/>
            <person name="Op den Camp H."/>
            <person name="Overmann J."/>
            <person name="Amann R."/>
            <person name="Jetten M.S.M."/>
            <person name="Mascher T."/>
            <person name="Medema M.H."/>
            <person name="Devos D.P."/>
            <person name="Kaster A.-K."/>
            <person name="Ovreas L."/>
            <person name="Rohde M."/>
            <person name="Galperin M.Y."/>
            <person name="Jogler C."/>
        </authorList>
    </citation>
    <scope>NUCLEOTIDE SEQUENCE [LARGE SCALE GENOMIC DNA]</scope>
    <source>
        <strain evidence="5 6">OJF2</strain>
    </source>
</reference>
<keyword evidence="2" id="KW-0677">Repeat</keyword>
<dbReference type="OrthoDB" id="246387at2"/>
<feature type="domain" description="Bacterial Ig-like" evidence="4">
    <location>
        <begin position="1208"/>
        <end position="1287"/>
    </location>
</feature>
<dbReference type="SMART" id="SM00612">
    <property type="entry name" value="Kelch"/>
    <property type="match status" value="10"/>
</dbReference>
<dbReference type="SUPFAM" id="SSF50965">
    <property type="entry name" value="Galactose oxidase, central domain"/>
    <property type="match status" value="1"/>
</dbReference>
<dbReference type="KEGG" id="agv:OJF2_09020"/>
<dbReference type="InterPro" id="IPR013783">
    <property type="entry name" value="Ig-like_fold"/>
</dbReference>
<feature type="region of interest" description="Disordered" evidence="3">
    <location>
        <begin position="1"/>
        <end position="20"/>
    </location>
</feature>
<dbReference type="Gene3D" id="2.130.10.80">
    <property type="entry name" value="Galactose oxidase/kelch, beta-propeller"/>
    <property type="match status" value="1"/>
</dbReference>
<organism evidence="5 6">
    <name type="scientific">Aquisphaera giovannonii</name>
    <dbReference type="NCBI Taxonomy" id="406548"/>
    <lineage>
        <taxon>Bacteria</taxon>
        <taxon>Pseudomonadati</taxon>
        <taxon>Planctomycetota</taxon>
        <taxon>Planctomycetia</taxon>
        <taxon>Isosphaerales</taxon>
        <taxon>Isosphaeraceae</taxon>
        <taxon>Aquisphaera</taxon>
    </lineage>
</organism>
<evidence type="ECO:0000259" key="4">
    <source>
        <dbReference type="Pfam" id="PF16640"/>
    </source>
</evidence>
<dbReference type="Pfam" id="PF24681">
    <property type="entry name" value="Kelch_KLHDC2_KLHL20_DRC7"/>
    <property type="match status" value="1"/>
</dbReference>
<keyword evidence="5" id="KW-0413">Isomerase</keyword>
<dbReference type="PANTHER" id="PTHR45632">
    <property type="entry name" value="LD33804P"/>
    <property type="match status" value="1"/>
</dbReference>
<dbReference type="EC" id="5.1.3.24" evidence="5"/>
<dbReference type="GO" id="GO:0016853">
    <property type="term" value="F:isomerase activity"/>
    <property type="evidence" value="ECO:0007669"/>
    <property type="project" value="UniProtKB-KW"/>
</dbReference>
<sequence>MSPQRSTRRPSLREARRRSKPRFRPALALLEERTLLTGTTISALSQYHSFITGVPSGPVLLATFTDSAPAPLGYTASIDWGDGSTSTGVIAPDPTVLGQYDVTASHTFSTQGVSLVSVAITNVSTSASRTVSSVDPMIIPAPVVTTVAPTGLAVGSTVAGVTVATFTDLDPLVTAADFSATIAWGDGDTSTGTITADPDVPGQFDVVTSKPSAYATAGAQTLSVTVNVLQFSSPYGWKQLASMPEARGFVTPVSTGGLIYEIGGANGLGQSPQTVFAYNPATNTWAARASLPGSDQALFSVAGPDGKIYALAWDPIDAYKRMDIYDPATDTWTSTGSLAVASDRVSMTTGPDGLIYMIGGSVSGSATATVYTFDPATYALATAASLPTARLVVGAVTGPDGRIYAIGGDTGSGPTAEVDAYDPATDTWTQVASLPMSLAEMAVGVGPTGLIYAIGGYGQSGWGQNAFAYDPTTDTWAASPSLPTWRLYEGGTAGLDGRIYIMGNAGPSAEVFAFNPFNTFDTDTTTVNVAKGTPTITWANPGAILSGTALGASQLNATSSMSGTFVYALPSGTVLPAGLGQALTVTFTPDDATNYNPTSATVHIDVFAPPTVTVASPTLVVGQAMTNVEVATFTDSTFPGATASDFAATITWADSSTTAGVITADPTVAGLFHVSASGPSQSTLVGSKPFQVSVKAVGQALPGVWSTLSTFDDYLYYLAAAQSGGKIYIIGGHADGALSTVRAYDPAAQTLSTVAPLPIPIDDHAATTGPDGTVYVLGGDSESTSYLNTAYAYDPATDTWTQVADLPTGRDYLSAATGPDGKIYAIGGYGSSGYTAEVDAYDPGTGTWTQVAPLPVATAYASATTGPDGRIYLIGGYTSSGYTSSMYAYDTATDTWTQVADLPIANAYLSAATASDGTIYAIGGYDDDGYVAAVYSYDVATDTWTQAASLADGNYSSGVATGADGQVYLIGGYLQSEDYPGISVLSNPGAPAASSAGSLSLIAGPATSFVVTADPTGTAGDSLVIHVTAYDAYGNVATGYTGPVQLTSSDPDAVLPSNPTLTAGVGTFTIAFRSAGGQSLTVADPGSPDVSGTGSVSVAKAQAVAGALSASPSQSSYGQPLTLTATYSSPGAAPTGMVDFYDGDTYLGSAPLVPSGAGGSATAQFTIATLGAGSHAFRSVYSGDANNLPASSQAGSAYQVSPAATSTSLAATKTSQGVTLVATVAVTSPGSPAIAGMVFFYDGDVLLGSAAIVDGVATFSVASLSPGAHAFRAVFSGDGSSSTSEASVAFNPNGPDVTPDNSGGPKVIGLSRYGVGAHRTTLALKFDGPLNPADASNAAMYRIRRRGGRRIAVRQATYHAATNTVELVTARRLRLFRAYNLVVSPALTGSSGAHLDGSGTGHPGTAFAAKVRWTALTMPGRDPAVTFVNGHATSYAGRFRQYVRNVLHTSVVALRAASFR</sequence>
<dbReference type="InterPro" id="IPR015915">
    <property type="entry name" value="Kelch-typ_b-propeller"/>
</dbReference>
<dbReference type="EMBL" id="CP042997">
    <property type="protein sequence ID" value="QEH32431.1"/>
    <property type="molecule type" value="Genomic_DNA"/>
</dbReference>
<dbReference type="SUPFAM" id="SSF117281">
    <property type="entry name" value="Kelch motif"/>
    <property type="match status" value="2"/>
</dbReference>
<accession>A0A5B9VX36</accession>
<proteinExistence type="predicted"/>
<protein>
    <submittedName>
        <fullName evidence="5">N-acetylneuraminate epimerase</fullName>
        <ecNumber evidence="5">5.1.3.24</ecNumber>
    </submittedName>
</protein>
<gene>
    <name evidence="5" type="primary">nanM_1</name>
    <name evidence="5" type="ORF">OJF2_09020</name>
</gene>
<dbReference type="Gene3D" id="2.60.40.10">
    <property type="entry name" value="Immunoglobulins"/>
    <property type="match status" value="2"/>
</dbReference>
<dbReference type="InterPro" id="IPR037293">
    <property type="entry name" value="Gal_Oxidase_central_sf"/>
</dbReference>
<evidence type="ECO:0000313" key="6">
    <source>
        <dbReference type="Proteomes" id="UP000324233"/>
    </source>
</evidence>
<dbReference type="RefSeq" id="WP_148591605.1">
    <property type="nucleotide sequence ID" value="NZ_CP042997.1"/>
</dbReference>
<dbReference type="InterPro" id="IPR032109">
    <property type="entry name" value="Big_3_5"/>
</dbReference>
<dbReference type="InterPro" id="IPR006652">
    <property type="entry name" value="Kelch_1"/>
</dbReference>
<dbReference type="Gene3D" id="2.120.10.80">
    <property type="entry name" value="Kelch-type beta propeller"/>
    <property type="match status" value="3"/>
</dbReference>
<dbReference type="InterPro" id="IPR011043">
    <property type="entry name" value="Gal_Oxase/kelch_b-propeller"/>
</dbReference>
<dbReference type="Pfam" id="PF01344">
    <property type="entry name" value="Kelch_1"/>
    <property type="match status" value="4"/>
</dbReference>
<evidence type="ECO:0000256" key="3">
    <source>
        <dbReference type="SAM" id="MobiDB-lite"/>
    </source>
</evidence>
<evidence type="ECO:0000256" key="1">
    <source>
        <dbReference type="ARBA" id="ARBA00022441"/>
    </source>
</evidence>
<keyword evidence="1" id="KW-0880">Kelch repeat</keyword>